<evidence type="ECO:0000256" key="1">
    <source>
        <dbReference type="SAM" id="MobiDB-lite"/>
    </source>
</evidence>
<dbReference type="Proteomes" id="UP000579812">
    <property type="component" value="Unassembled WGS sequence"/>
</dbReference>
<gene>
    <name evidence="2" type="ORF">G5714_006884</name>
</gene>
<feature type="region of interest" description="Disordered" evidence="1">
    <location>
        <begin position="131"/>
        <end position="200"/>
    </location>
</feature>
<organism evidence="2 3">
    <name type="scientific">Onychostoma macrolepis</name>
    <dbReference type="NCBI Taxonomy" id="369639"/>
    <lineage>
        <taxon>Eukaryota</taxon>
        <taxon>Metazoa</taxon>
        <taxon>Chordata</taxon>
        <taxon>Craniata</taxon>
        <taxon>Vertebrata</taxon>
        <taxon>Euteleostomi</taxon>
        <taxon>Actinopterygii</taxon>
        <taxon>Neopterygii</taxon>
        <taxon>Teleostei</taxon>
        <taxon>Ostariophysi</taxon>
        <taxon>Cypriniformes</taxon>
        <taxon>Cyprinidae</taxon>
        <taxon>Acrossocheilinae</taxon>
        <taxon>Onychostoma</taxon>
    </lineage>
</organism>
<name>A0A7J6CXN0_9TELE</name>
<proteinExistence type="predicted"/>
<sequence length="200" mass="21655">MTASASLPPNFTFLSLPVRHSEPRSPARRWREHSRPDNLTFSSLTLSDAYPSDTVSIVLPSGISESLPARQTHLLHPVAGETYPSRLIFRRTPARASRPDNLTFSSPMLVTLIRPTQWVLCSRRVSVRASQPDDLPIHPTVGETDPFDSGPYADSVNYPTAGSSDPPGQGLNHAASPSAGRAHPSQCDEHTPLSFGSSPP</sequence>
<dbReference type="EMBL" id="JAAMOB010000006">
    <property type="protein sequence ID" value="KAF4112089.1"/>
    <property type="molecule type" value="Genomic_DNA"/>
</dbReference>
<comment type="caution">
    <text evidence="2">The sequence shown here is derived from an EMBL/GenBank/DDBJ whole genome shotgun (WGS) entry which is preliminary data.</text>
</comment>
<keyword evidence="3" id="KW-1185">Reference proteome</keyword>
<protein>
    <submittedName>
        <fullName evidence="2">Uncharacterized protein</fullName>
    </submittedName>
</protein>
<dbReference type="AlphaFoldDB" id="A0A7J6CXN0"/>
<accession>A0A7J6CXN0</accession>
<evidence type="ECO:0000313" key="2">
    <source>
        <dbReference type="EMBL" id="KAF4112089.1"/>
    </source>
</evidence>
<evidence type="ECO:0000313" key="3">
    <source>
        <dbReference type="Proteomes" id="UP000579812"/>
    </source>
</evidence>
<reference evidence="2 3" key="1">
    <citation type="submission" date="2020-04" db="EMBL/GenBank/DDBJ databases">
        <title>Chromosome-level genome assembly of a cyprinid fish Onychostoma macrolepis by integration of Nanopore Sequencing, Bionano and Hi-C technology.</title>
        <authorList>
            <person name="Wang D."/>
        </authorList>
    </citation>
    <scope>NUCLEOTIDE SEQUENCE [LARGE SCALE GENOMIC DNA]</scope>
    <source>
        <strain evidence="2">SWU-2019</strain>
        <tissue evidence="2">Muscle</tissue>
    </source>
</reference>